<dbReference type="Gene3D" id="3.20.20.60">
    <property type="entry name" value="Phosphoenolpyruvate-binding domains"/>
    <property type="match status" value="1"/>
</dbReference>
<dbReference type="EC" id="2.7.3.9" evidence="6 17"/>
<evidence type="ECO:0000256" key="2">
    <source>
        <dbReference type="ARBA" id="ARBA00001946"/>
    </source>
</evidence>
<feature type="binding site" evidence="19">
    <location>
        <begin position="456"/>
        <end position="457"/>
    </location>
    <ligand>
        <name>phosphoenolpyruvate</name>
        <dbReference type="ChEBI" id="CHEBI:58702"/>
    </ligand>
</feature>
<feature type="binding site" evidence="19">
    <location>
        <position position="334"/>
    </location>
    <ligand>
        <name>phosphoenolpyruvate</name>
        <dbReference type="ChEBI" id="CHEBI:58702"/>
    </ligand>
</feature>
<gene>
    <name evidence="24" type="primary">ptsI</name>
    <name evidence="24" type="ORF">KL86CLO1_12737</name>
</gene>
<keyword evidence="8 17" id="KW-0813">Transport</keyword>
<dbReference type="GO" id="GO:0008965">
    <property type="term" value="F:phosphoenolpyruvate-protein phosphotransferase activity"/>
    <property type="evidence" value="ECO:0007669"/>
    <property type="project" value="UniProtKB-EC"/>
</dbReference>
<dbReference type="Pfam" id="PF05524">
    <property type="entry name" value="PEP-utilisers_N"/>
    <property type="match status" value="1"/>
</dbReference>
<feature type="active site" description="Proton donor" evidence="18">
    <location>
        <position position="504"/>
    </location>
</feature>
<evidence type="ECO:0000256" key="4">
    <source>
        <dbReference type="ARBA" id="ARBA00004496"/>
    </source>
</evidence>
<evidence type="ECO:0000256" key="18">
    <source>
        <dbReference type="PIRSR" id="PIRSR000732-1"/>
    </source>
</evidence>
<evidence type="ECO:0000256" key="19">
    <source>
        <dbReference type="PIRSR" id="PIRSR000732-2"/>
    </source>
</evidence>
<comment type="similarity">
    <text evidence="5 17">Belongs to the PEP-utilizing enzyme family.</text>
</comment>
<keyword evidence="10 17" id="KW-0762">Sugar transport</keyword>
<evidence type="ECO:0000256" key="16">
    <source>
        <dbReference type="ARBA" id="ARBA00033235"/>
    </source>
</evidence>
<evidence type="ECO:0000256" key="6">
    <source>
        <dbReference type="ARBA" id="ARBA00012232"/>
    </source>
</evidence>
<dbReference type="InterPro" id="IPR036637">
    <property type="entry name" value="Phosphohistidine_dom_sf"/>
</dbReference>
<dbReference type="PRINTS" id="PR01736">
    <property type="entry name" value="PHPHTRNFRASE"/>
</dbReference>
<dbReference type="GO" id="GO:0046872">
    <property type="term" value="F:metal ion binding"/>
    <property type="evidence" value="ECO:0007669"/>
    <property type="project" value="UniProtKB-KW"/>
</dbReference>
<dbReference type="Gene3D" id="3.50.30.10">
    <property type="entry name" value="Phosphohistidine domain"/>
    <property type="match status" value="1"/>
</dbReference>
<evidence type="ECO:0000256" key="10">
    <source>
        <dbReference type="ARBA" id="ARBA00022597"/>
    </source>
</evidence>
<keyword evidence="24" id="KW-0670">Pyruvate</keyword>
<dbReference type="InterPro" id="IPR008731">
    <property type="entry name" value="PTS_EIN"/>
</dbReference>
<evidence type="ECO:0000256" key="20">
    <source>
        <dbReference type="PIRSR" id="PIRSR000732-3"/>
    </source>
</evidence>
<dbReference type="Pfam" id="PF02896">
    <property type="entry name" value="PEP-utilizers_C"/>
    <property type="match status" value="1"/>
</dbReference>
<dbReference type="PANTHER" id="PTHR46244:SF3">
    <property type="entry name" value="PHOSPHOENOLPYRUVATE-PROTEIN PHOSPHOTRANSFERASE"/>
    <property type="match status" value="1"/>
</dbReference>
<name>A0A212KE25_9FIRM</name>
<feature type="domain" description="Phosphotransferase system enzyme I N-terminal" evidence="23">
    <location>
        <begin position="5"/>
        <end position="126"/>
    </location>
</feature>
<proteinExistence type="inferred from homology"/>
<dbReference type="InterPro" id="IPR008279">
    <property type="entry name" value="PEP-util_enz_mobile_dom"/>
</dbReference>
<evidence type="ECO:0000256" key="8">
    <source>
        <dbReference type="ARBA" id="ARBA00022448"/>
    </source>
</evidence>
<keyword evidence="11 17" id="KW-0808">Transferase</keyword>
<evidence type="ECO:0000256" key="3">
    <source>
        <dbReference type="ARBA" id="ARBA00002728"/>
    </source>
</evidence>
<keyword evidence="15 17" id="KW-0460">Magnesium</keyword>
<keyword evidence="14 17" id="KW-0418">Kinase</keyword>
<comment type="catalytic activity">
    <reaction evidence="1 17">
        <text>L-histidyl-[protein] + phosphoenolpyruvate = N(pros)-phospho-L-histidyl-[protein] + pyruvate</text>
        <dbReference type="Rhea" id="RHEA:23880"/>
        <dbReference type="Rhea" id="RHEA-COMP:9745"/>
        <dbReference type="Rhea" id="RHEA-COMP:9746"/>
        <dbReference type="ChEBI" id="CHEBI:15361"/>
        <dbReference type="ChEBI" id="CHEBI:29979"/>
        <dbReference type="ChEBI" id="CHEBI:58702"/>
        <dbReference type="ChEBI" id="CHEBI:64837"/>
        <dbReference type="EC" id="2.7.3.9"/>
    </reaction>
</comment>
<feature type="binding site" evidence="19">
    <location>
        <position position="467"/>
    </location>
    <ligand>
        <name>phosphoenolpyruvate</name>
        <dbReference type="ChEBI" id="CHEBI:58702"/>
    </ligand>
</feature>
<evidence type="ECO:0000256" key="15">
    <source>
        <dbReference type="ARBA" id="ARBA00022842"/>
    </source>
</evidence>
<sequence>MIEIKGLPGATGCVAGTAVVFETRAITTERKPITDPDAEIAALEGARARYGASLVKLADQARVEHGDEGAAIFEAYQEILSDDFFFDGVKELISAEKACSSWAIDQKRAETEAMFLAVDDPYLQARAADINNVCQELTAEIQGIVTGDPFAGVEGEALVIFAEDLTPADTVRMDRSRLAGMVTERGGVTSHTVILAKALGIPAIVGAGEMLGKVRTGDGVLVDGAAGIALLGADEAAKADFMARKAASDQQKALFDACKAQKALTKDGQLVRVNVNSGDKESIENFNAETCDGVGLFRTEFLYMGQTDYPSEDFQYEVYKDLAVKTAGKELIIRTLDIGGDKQLDYMDMPKEFNPFLGYRAIRLCLDRPEVFKTQLRAILRAAAHGNVKIMFPMIVNLEELLAAKALLEEAKAELTARGAAFKADVPVGIMIETPAAVLLSDHLAKHVAFFSVGSNDLIQYTTATDRQNERVQYLYDSCNISVIRAIKLACDNAHAAGAEIGICGETASEPRLIPLWVAMGIDELSVAPALVGRTKYIVGQLSKSEQQATLSEVLASGSIDEVKAKLAAVQESIGL</sequence>
<dbReference type="InterPro" id="IPR024692">
    <property type="entry name" value="PTS_EI"/>
</dbReference>
<dbReference type="AlphaFoldDB" id="A0A212KE25"/>
<evidence type="ECO:0000256" key="11">
    <source>
        <dbReference type="ARBA" id="ARBA00022679"/>
    </source>
</evidence>
<accession>A0A212KE25</accession>
<dbReference type="PANTHER" id="PTHR46244">
    <property type="entry name" value="PHOSPHOENOLPYRUVATE-PROTEIN PHOSPHOTRANSFERASE"/>
    <property type="match status" value="1"/>
</dbReference>
<keyword evidence="13 17" id="KW-0479">Metal-binding</keyword>
<dbReference type="GO" id="GO:0016301">
    <property type="term" value="F:kinase activity"/>
    <property type="evidence" value="ECO:0007669"/>
    <property type="project" value="UniProtKB-KW"/>
</dbReference>
<reference evidence="24" key="1">
    <citation type="submission" date="2016-04" db="EMBL/GenBank/DDBJ databases">
        <authorList>
            <person name="Evans L.H."/>
            <person name="Alamgir A."/>
            <person name="Owens N."/>
            <person name="Weber N.D."/>
            <person name="Virtaneva K."/>
            <person name="Barbian K."/>
            <person name="Babar A."/>
            <person name="Rosenke K."/>
        </authorList>
    </citation>
    <scope>NUCLEOTIDE SEQUENCE</scope>
    <source>
        <strain evidence="24">86</strain>
    </source>
</reference>
<feature type="binding site" evidence="19">
    <location>
        <position position="298"/>
    </location>
    <ligand>
        <name>phosphoenolpyruvate</name>
        <dbReference type="ChEBI" id="CHEBI:58702"/>
    </ligand>
</feature>
<dbReference type="InterPro" id="IPR015813">
    <property type="entry name" value="Pyrv/PenolPyrv_kinase-like_dom"/>
</dbReference>
<comment type="cofactor">
    <cofactor evidence="2 17 20">
        <name>Mg(2+)</name>
        <dbReference type="ChEBI" id="CHEBI:18420"/>
    </cofactor>
</comment>
<evidence type="ECO:0000256" key="5">
    <source>
        <dbReference type="ARBA" id="ARBA00007837"/>
    </source>
</evidence>
<evidence type="ECO:0000256" key="13">
    <source>
        <dbReference type="ARBA" id="ARBA00022723"/>
    </source>
</evidence>
<dbReference type="GO" id="GO:0009401">
    <property type="term" value="P:phosphoenolpyruvate-dependent sugar phosphotransferase system"/>
    <property type="evidence" value="ECO:0007669"/>
    <property type="project" value="UniProtKB-KW"/>
</dbReference>
<evidence type="ECO:0000256" key="7">
    <source>
        <dbReference type="ARBA" id="ARBA00016544"/>
    </source>
</evidence>
<evidence type="ECO:0000256" key="14">
    <source>
        <dbReference type="ARBA" id="ARBA00022777"/>
    </source>
</evidence>
<evidence type="ECO:0000259" key="22">
    <source>
        <dbReference type="Pfam" id="PF02896"/>
    </source>
</evidence>
<feature type="binding site" evidence="20">
    <location>
        <position position="457"/>
    </location>
    <ligand>
        <name>Mg(2+)</name>
        <dbReference type="ChEBI" id="CHEBI:18420"/>
    </ligand>
</feature>
<feature type="active site" description="Tele-phosphohistidine intermediate" evidence="18">
    <location>
        <position position="191"/>
    </location>
</feature>
<dbReference type="PIRSF" id="PIRSF000732">
    <property type="entry name" value="PTS_enzyme_I"/>
    <property type="match status" value="1"/>
</dbReference>
<dbReference type="SUPFAM" id="SSF47831">
    <property type="entry name" value="Enzyme I of the PEP:sugar phosphotransferase system HPr-binding (sub)domain"/>
    <property type="match status" value="1"/>
</dbReference>
<comment type="subcellular location">
    <subcellularLocation>
        <location evidence="4 17">Cytoplasm</location>
    </subcellularLocation>
</comment>
<evidence type="ECO:0000259" key="23">
    <source>
        <dbReference type="Pfam" id="PF05524"/>
    </source>
</evidence>
<feature type="binding site" evidence="20">
    <location>
        <position position="433"/>
    </location>
    <ligand>
        <name>Mg(2+)</name>
        <dbReference type="ChEBI" id="CHEBI:18420"/>
    </ligand>
</feature>
<dbReference type="GO" id="GO:0005737">
    <property type="term" value="C:cytoplasm"/>
    <property type="evidence" value="ECO:0007669"/>
    <property type="project" value="UniProtKB-SubCell"/>
</dbReference>
<feature type="domain" description="PEP-utilising enzyme mobile" evidence="21">
    <location>
        <begin position="159"/>
        <end position="227"/>
    </location>
</feature>
<evidence type="ECO:0000313" key="24">
    <source>
        <dbReference type="EMBL" id="SBW09785.1"/>
    </source>
</evidence>
<comment type="function">
    <text evidence="3 17">General (non sugar-specific) component of the phosphoenolpyruvate-dependent sugar phosphotransferase system (sugar PTS). This major carbohydrate active-transport system catalyzes the phosphorylation of incoming sugar substrates concomitantly with their translocation across the cell membrane. Enzyme I transfers the phosphoryl group from phosphoenolpyruvate (PEP) to the phosphoryl carrier protein (HPr).</text>
</comment>
<feature type="domain" description="PEP-utilising enzyme C-terminal" evidence="22">
    <location>
        <begin position="256"/>
        <end position="542"/>
    </location>
</feature>
<dbReference type="InterPro" id="IPR000121">
    <property type="entry name" value="PEP_util_C"/>
</dbReference>
<dbReference type="InterPro" id="IPR040442">
    <property type="entry name" value="Pyrv_kinase-like_dom_sf"/>
</dbReference>
<dbReference type="Gene3D" id="1.10.274.10">
    <property type="entry name" value="PtsI, HPr-binding domain"/>
    <property type="match status" value="1"/>
</dbReference>
<evidence type="ECO:0000259" key="21">
    <source>
        <dbReference type="Pfam" id="PF00391"/>
    </source>
</evidence>
<keyword evidence="12 17" id="KW-0598">Phosphotransferase system</keyword>
<dbReference type="Pfam" id="PF00391">
    <property type="entry name" value="PEP-utilizers"/>
    <property type="match status" value="1"/>
</dbReference>
<dbReference type="InterPro" id="IPR050499">
    <property type="entry name" value="PEP-utilizing_PTS_enzyme"/>
</dbReference>
<evidence type="ECO:0000256" key="17">
    <source>
        <dbReference type="PIRNR" id="PIRNR000732"/>
    </source>
</evidence>
<dbReference type="SUPFAM" id="SSF52009">
    <property type="entry name" value="Phosphohistidine domain"/>
    <property type="match status" value="1"/>
</dbReference>
<dbReference type="EMBL" id="FLUN01000001">
    <property type="protein sequence ID" value="SBW09785.1"/>
    <property type="molecule type" value="Genomic_DNA"/>
</dbReference>
<evidence type="ECO:0000256" key="9">
    <source>
        <dbReference type="ARBA" id="ARBA00022490"/>
    </source>
</evidence>
<evidence type="ECO:0000256" key="12">
    <source>
        <dbReference type="ARBA" id="ARBA00022683"/>
    </source>
</evidence>
<dbReference type="InterPro" id="IPR006318">
    <property type="entry name" value="PTS_EI-like"/>
</dbReference>
<evidence type="ECO:0000256" key="1">
    <source>
        <dbReference type="ARBA" id="ARBA00000683"/>
    </source>
</evidence>
<dbReference type="SUPFAM" id="SSF51621">
    <property type="entry name" value="Phosphoenolpyruvate/pyruvate domain"/>
    <property type="match status" value="1"/>
</dbReference>
<dbReference type="NCBIfam" id="TIGR01417">
    <property type="entry name" value="PTS_I_fam"/>
    <property type="match status" value="1"/>
</dbReference>
<keyword evidence="9 17" id="KW-0963">Cytoplasm</keyword>
<organism evidence="24">
    <name type="scientific">uncultured Eubacteriales bacterium</name>
    <dbReference type="NCBI Taxonomy" id="172733"/>
    <lineage>
        <taxon>Bacteria</taxon>
        <taxon>Bacillati</taxon>
        <taxon>Bacillota</taxon>
        <taxon>Clostridia</taxon>
        <taxon>Eubacteriales</taxon>
        <taxon>environmental samples</taxon>
    </lineage>
</organism>
<protein>
    <recommendedName>
        <fullName evidence="7 17">Phosphoenolpyruvate-protein phosphotransferase</fullName>
        <ecNumber evidence="6 17">2.7.3.9</ecNumber>
    </recommendedName>
    <alternativeName>
        <fullName evidence="16 17">Phosphotransferase system, enzyme I</fullName>
    </alternativeName>
</protein>
<dbReference type="InterPro" id="IPR036618">
    <property type="entry name" value="PtsI_HPr-bd_sf"/>
</dbReference>